<protein>
    <submittedName>
        <fullName evidence="3">GIY-YIG nuclease family protein</fullName>
    </submittedName>
</protein>
<dbReference type="Proteomes" id="UP001500523">
    <property type="component" value="Unassembled WGS sequence"/>
</dbReference>
<dbReference type="EMBL" id="BAABBF010000013">
    <property type="protein sequence ID" value="GAA3724216.1"/>
    <property type="molecule type" value="Genomic_DNA"/>
</dbReference>
<proteinExistence type="inferred from homology"/>
<organism evidence="3 4">
    <name type="scientific">Sphingomonas cynarae</name>
    <dbReference type="NCBI Taxonomy" id="930197"/>
    <lineage>
        <taxon>Bacteria</taxon>
        <taxon>Pseudomonadati</taxon>
        <taxon>Pseudomonadota</taxon>
        <taxon>Alphaproteobacteria</taxon>
        <taxon>Sphingomonadales</taxon>
        <taxon>Sphingomonadaceae</taxon>
        <taxon>Sphingomonas</taxon>
    </lineage>
</organism>
<keyword evidence="4" id="KW-1185">Reference proteome</keyword>
<reference evidence="4" key="1">
    <citation type="journal article" date="2019" name="Int. J. Syst. Evol. Microbiol.">
        <title>The Global Catalogue of Microorganisms (GCM) 10K type strain sequencing project: providing services to taxonomists for standard genome sequencing and annotation.</title>
        <authorList>
            <consortium name="The Broad Institute Genomics Platform"/>
            <consortium name="The Broad Institute Genome Sequencing Center for Infectious Disease"/>
            <person name="Wu L."/>
            <person name="Ma J."/>
        </authorList>
    </citation>
    <scope>NUCLEOTIDE SEQUENCE [LARGE SCALE GENOMIC DNA]</scope>
    <source>
        <strain evidence="4">JCM 17498</strain>
    </source>
</reference>
<comment type="similarity">
    <text evidence="1">Belongs to the UPF0213 family.</text>
</comment>
<dbReference type="InterPro" id="IPR050190">
    <property type="entry name" value="UPF0213_domain"/>
</dbReference>
<accession>A0ABP7ETQ8</accession>
<dbReference type="SUPFAM" id="SSF82771">
    <property type="entry name" value="GIY-YIG endonuclease"/>
    <property type="match status" value="1"/>
</dbReference>
<gene>
    <name evidence="3" type="ORF">GCM10022268_35430</name>
</gene>
<evidence type="ECO:0000256" key="1">
    <source>
        <dbReference type="ARBA" id="ARBA00007435"/>
    </source>
</evidence>
<feature type="domain" description="GIY-YIG" evidence="2">
    <location>
        <begin position="1"/>
        <end position="76"/>
    </location>
</feature>
<dbReference type="Gene3D" id="3.40.1440.10">
    <property type="entry name" value="GIY-YIG endonuclease"/>
    <property type="match status" value="1"/>
</dbReference>
<evidence type="ECO:0000313" key="3">
    <source>
        <dbReference type="EMBL" id="GAA3724216.1"/>
    </source>
</evidence>
<comment type="caution">
    <text evidence="3">The sequence shown here is derived from an EMBL/GenBank/DDBJ whole genome shotgun (WGS) entry which is preliminary data.</text>
</comment>
<evidence type="ECO:0000313" key="4">
    <source>
        <dbReference type="Proteomes" id="UP001500523"/>
    </source>
</evidence>
<dbReference type="Pfam" id="PF01541">
    <property type="entry name" value="GIY-YIG"/>
    <property type="match status" value="1"/>
</dbReference>
<dbReference type="PANTHER" id="PTHR34477:SF1">
    <property type="entry name" value="UPF0213 PROTEIN YHBQ"/>
    <property type="match status" value="1"/>
</dbReference>
<evidence type="ECO:0000259" key="2">
    <source>
        <dbReference type="PROSITE" id="PS50164"/>
    </source>
</evidence>
<dbReference type="InterPro" id="IPR035901">
    <property type="entry name" value="GIY-YIG_endonuc_sf"/>
</dbReference>
<name>A0ABP7ETQ8_9SPHN</name>
<dbReference type="RefSeq" id="WP_344694716.1">
    <property type="nucleotide sequence ID" value="NZ_BAABBF010000013.1"/>
</dbReference>
<sequence length="108" mass="12365">MTFWAYILHCADGSYYTGHTDDLERRFGQHQTGRITGYTNTRRPVTLLWSQDFGTRQEALAAERQIKGWSRAKKEALARSNWTALHEAAIPRAEKALRLRSGRTEAGK</sequence>
<dbReference type="CDD" id="cd10456">
    <property type="entry name" value="GIY-YIG_UPF0213"/>
    <property type="match status" value="1"/>
</dbReference>
<dbReference type="PROSITE" id="PS50164">
    <property type="entry name" value="GIY_YIG"/>
    <property type="match status" value="1"/>
</dbReference>
<dbReference type="PANTHER" id="PTHR34477">
    <property type="entry name" value="UPF0213 PROTEIN YHBQ"/>
    <property type="match status" value="1"/>
</dbReference>
<dbReference type="InterPro" id="IPR000305">
    <property type="entry name" value="GIY-YIG_endonuc"/>
</dbReference>